<evidence type="ECO:0000256" key="2">
    <source>
        <dbReference type="SAM" id="Phobius"/>
    </source>
</evidence>
<protein>
    <submittedName>
        <fullName evidence="3">Uncharacterized protein</fullName>
    </submittedName>
</protein>
<sequence>MSRFTSATKNIDFDLKFFQVQFFFGCLPLRLGVIALSLIQMVGSSIVTVTAWSQIMQLSAHPIPLSNEVALFFHSITFTVLAVLGLVGLVSGSLNPPSSPSRKSLLLNFLLTTTILLFLSLLLSFSSGAFVLYTIFHRKSPEDVARCLNGVQNDDLTKQVCENGIAVIRGVAVGIYLVGWMIVGYTTLIVYSYYSFLKSDQASLKFTMDSNPNFSLPAETDTESQMDFRDPSSRTLTPSPTFGSKPWQGHHKFPSVTGPIRREDISGPKPLTMFNSMGAPGVNTGYAFSTVDNSFGGLGEGGVEGNGRRVI</sequence>
<feature type="transmembrane region" description="Helical" evidence="2">
    <location>
        <begin position="72"/>
        <end position="94"/>
    </location>
</feature>
<proteinExistence type="predicted"/>
<keyword evidence="4" id="KW-1185">Reference proteome</keyword>
<gene>
    <name evidence="3" type="ORF">VKT23_010317</name>
</gene>
<feature type="region of interest" description="Disordered" evidence="1">
    <location>
        <begin position="216"/>
        <end position="248"/>
    </location>
</feature>
<evidence type="ECO:0000313" key="3">
    <source>
        <dbReference type="EMBL" id="KAK7457014.1"/>
    </source>
</evidence>
<evidence type="ECO:0000256" key="1">
    <source>
        <dbReference type="SAM" id="MobiDB-lite"/>
    </source>
</evidence>
<reference evidence="3 4" key="1">
    <citation type="submission" date="2024-01" db="EMBL/GenBank/DDBJ databases">
        <title>A draft genome for the cacao thread blight pathogen Marasmiellus scandens.</title>
        <authorList>
            <person name="Baruah I.K."/>
            <person name="Leung J."/>
            <person name="Bukari Y."/>
            <person name="Amoako-Attah I."/>
            <person name="Meinhardt L.W."/>
            <person name="Bailey B.A."/>
            <person name="Cohen S.P."/>
        </authorList>
    </citation>
    <scope>NUCLEOTIDE SEQUENCE [LARGE SCALE GENOMIC DNA]</scope>
    <source>
        <strain evidence="3 4">GH-19</strain>
    </source>
</reference>
<comment type="caution">
    <text evidence="3">The sequence shown here is derived from an EMBL/GenBank/DDBJ whole genome shotgun (WGS) entry which is preliminary data.</text>
</comment>
<feature type="transmembrane region" description="Helical" evidence="2">
    <location>
        <begin position="173"/>
        <end position="194"/>
    </location>
</feature>
<keyword evidence="2" id="KW-0472">Membrane</keyword>
<feature type="transmembrane region" description="Helical" evidence="2">
    <location>
        <begin position="31"/>
        <end position="52"/>
    </location>
</feature>
<keyword evidence="2" id="KW-0812">Transmembrane</keyword>
<feature type="transmembrane region" description="Helical" evidence="2">
    <location>
        <begin position="106"/>
        <end position="136"/>
    </location>
</feature>
<name>A0ABR1JDZ2_9AGAR</name>
<keyword evidence="2" id="KW-1133">Transmembrane helix</keyword>
<dbReference type="Proteomes" id="UP001498398">
    <property type="component" value="Unassembled WGS sequence"/>
</dbReference>
<feature type="compositionally biased region" description="Polar residues" evidence="1">
    <location>
        <begin position="233"/>
        <end position="242"/>
    </location>
</feature>
<accession>A0ABR1JDZ2</accession>
<dbReference type="EMBL" id="JBANRG010000020">
    <property type="protein sequence ID" value="KAK7457014.1"/>
    <property type="molecule type" value="Genomic_DNA"/>
</dbReference>
<evidence type="ECO:0000313" key="4">
    <source>
        <dbReference type="Proteomes" id="UP001498398"/>
    </source>
</evidence>
<organism evidence="3 4">
    <name type="scientific">Marasmiellus scandens</name>
    <dbReference type="NCBI Taxonomy" id="2682957"/>
    <lineage>
        <taxon>Eukaryota</taxon>
        <taxon>Fungi</taxon>
        <taxon>Dikarya</taxon>
        <taxon>Basidiomycota</taxon>
        <taxon>Agaricomycotina</taxon>
        <taxon>Agaricomycetes</taxon>
        <taxon>Agaricomycetidae</taxon>
        <taxon>Agaricales</taxon>
        <taxon>Marasmiineae</taxon>
        <taxon>Omphalotaceae</taxon>
        <taxon>Marasmiellus</taxon>
    </lineage>
</organism>